<feature type="domain" description="VWFA" evidence="2">
    <location>
        <begin position="365"/>
        <end position="555"/>
    </location>
</feature>
<reference evidence="4 5" key="1">
    <citation type="submission" date="2016-10" db="EMBL/GenBank/DDBJ databases">
        <authorList>
            <person name="de Groot N.N."/>
        </authorList>
    </citation>
    <scope>NUCLEOTIDE SEQUENCE [LARGE SCALE GENOMIC DNA]</scope>
    <source>
        <strain evidence="4 5">CPCC 202808</strain>
    </source>
</reference>
<keyword evidence="1" id="KW-0472">Membrane</keyword>
<dbReference type="SUPFAM" id="SSF53850">
    <property type="entry name" value="Periplasmic binding protein-like II"/>
    <property type="match status" value="1"/>
</dbReference>
<dbReference type="InterPro" id="IPR002035">
    <property type="entry name" value="VWF_A"/>
</dbReference>
<keyword evidence="1" id="KW-0812">Transmembrane</keyword>
<dbReference type="Gene3D" id="3.40.50.410">
    <property type="entry name" value="von Willebrand factor, type A domain"/>
    <property type="match status" value="1"/>
</dbReference>
<keyword evidence="1" id="KW-1133">Transmembrane helix</keyword>
<dbReference type="Proteomes" id="UP000199052">
    <property type="component" value="Unassembled WGS sequence"/>
</dbReference>
<gene>
    <name evidence="3" type="ORF">FHR37_001677</name>
    <name evidence="4" type="ORF">SAMN05421678_11017</name>
</gene>
<evidence type="ECO:0000256" key="1">
    <source>
        <dbReference type="SAM" id="Phobius"/>
    </source>
</evidence>
<evidence type="ECO:0000313" key="6">
    <source>
        <dbReference type="Proteomes" id="UP000533017"/>
    </source>
</evidence>
<evidence type="ECO:0000313" key="3">
    <source>
        <dbReference type="EMBL" id="NYH82826.1"/>
    </source>
</evidence>
<dbReference type="Pfam" id="PF13531">
    <property type="entry name" value="SBP_bac_11"/>
    <property type="match status" value="1"/>
</dbReference>
<dbReference type="EMBL" id="JACBZA010000001">
    <property type="protein sequence ID" value="NYH82826.1"/>
    <property type="molecule type" value="Genomic_DNA"/>
</dbReference>
<feature type="transmembrane region" description="Helical" evidence="1">
    <location>
        <begin position="21"/>
        <end position="43"/>
    </location>
</feature>
<reference evidence="3 6" key="2">
    <citation type="submission" date="2020-07" db="EMBL/GenBank/DDBJ databases">
        <title>Sequencing the genomes of 1000 actinobacteria strains.</title>
        <authorList>
            <person name="Klenk H.-P."/>
        </authorList>
    </citation>
    <scope>NUCLEOTIDE SEQUENCE [LARGE SCALE GENOMIC DNA]</scope>
    <source>
        <strain evidence="3 6">DSM 45117</strain>
    </source>
</reference>
<dbReference type="Pfam" id="PF00092">
    <property type="entry name" value="VWA"/>
    <property type="match status" value="1"/>
</dbReference>
<dbReference type="OrthoDB" id="5621159at2"/>
<dbReference type="AlphaFoldDB" id="A0A1I2VZR1"/>
<dbReference type="RefSeq" id="WP_092884659.1">
    <property type="nucleotide sequence ID" value="NZ_FOOI01000010.1"/>
</dbReference>
<protein>
    <submittedName>
        <fullName evidence="4">von Willebrand factor type A domain-containing protein</fullName>
    </submittedName>
</protein>
<organism evidence="4 5">
    <name type="scientific">Actinopolymorpha cephalotaxi</name>
    <dbReference type="NCBI Taxonomy" id="504797"/>
    <lineage>
        <taxon>Bacteria</taxon>
        <taxon>Bacillati</taxon>
        <taxon>Actinomycetota</taxon>
        <taxon>Actinomycetes</taxon>
        <taxon>Propionibacteriales</taxon>
        <taxon>Actinopolymorphaceae</taxon>
        <taxon>Actinopolymorpha</taxon>
    </lineage>
</organism>
<dbReference type="Proteomes" id="UP000533017">
    <property type="component" value="Unassembled WGS sequence"/>
</dbReference>
<evidence type="ECO:0000259" key="2">
    <source>
        <dbReference type="PROSITE" id="PS50234"/>
    </source>
</evidence>
<dbReference type="PROSITE" id="PS50234">
    <property type="entry name" value="VWFA"/>
    <property type="match status" value="1"/>
</dbReference>
<dbReference type="SMART" id="SM00327">
    <property type="entry name" value="VWA"/>
    <property type="match status" value="1"/>
</dbReference>
<name>A0A1I2VZR1_9ACTN</name>
<evidence type="ECO:0000313" key="5">
    <source>
        <dbReference type="Proteomes" id="UP000199052"/>
    </source>
</evidence>
<proteinExistence type="predicted"/>
<evidence type="ECO:0000313" key="4">
    <source>
        <dbReference type="EMBL" id="SFG94502.1"/>
    </source>
</evidence>
<keyword evidence="6" id="KW-1185">Reference proteome</keyword>
<dbReference type="SUPFAM" id="SSF53300">
    <property type="entry name" value="vWA-like"/>
    <property type="match status" value="1"/>
</dbReference>
<dbReference type="EMBL" id="FOOI01000010">
    <property type="protein sequence ID" value="SFG94502.1"/>
    <property type="molecule type" value="Genomic_DNA"/>
</dbReference>
<accession>A0A1I2VZR1</accession>
<dbReference type="STRING" id="504797.SAMN05421678_11017"/>
<dbReference type="InterPro" id="IPR036465">
    <property type="entry name" value="vWFA_dom_sf"/>
</dbReference>
<sequence length="565" mass="59303">MPGRHAAADLRPRRPRGRGRGRGLLVLVVALALIIPTAAFLGIREFGAASGSRSASCEGTLRVRVAAAPEVVAPLKAVAARVEKDKVPVGGACLTFGVTAAGPRDMFTRLSSDSGSDDANAPDLWVPDTFEWVARTGIPPSRVLALSPSLAASPMVLATTQAAAEKLGADADNWSTLATSGHMAVADAERSGTALSALLGVRRSVTGEAEEARSKLGTVLIKLAKDRVDGLDRELAKADTEAGLQRGVPTSEQQVLSFTREHSDTDVVGVAPKNGTVLLDYPLVAVRHGAARTDKIAAAGAALARFADAPQGRETFRKAGFRDYRDLAPPTKNADVGAVKVLPPVTLHDADDVLRSWAALSLESRLLAVVDVSGSMAAAAGSRSRIELARDAAGTALSYFPDKGEVGLWEFSELRDGTRDYRELAKTAELSAAHRAELAKVLAKLPSQVSGGTGLYDTFLAAYRTAQNGYDDAKVNSVVLLTDGKDEDRTGVSLTQLLNTLKTEADPARPIAVILVGIGPQADLASLDKIANITGGRAYRARDPQDMEGIVIDALLRRQCGATCK</sequence>